<feature type="domain" description="SAP" evidence="4">
    <location>
        <begin position="3"/>
        <end position="37"/>
    </location>
</feature>
<evidence type="ECO:0000313" key="6">
    <source>
        <dbReference type="Proteomes" id="UP000625711"/>
    </source>
</evidence>
<dbReference type="OrthoDB" id="445357at2759"/>
<feature type="region of interest" description="Disordered" evidence="3">
    <location>
        <begin position="701"/>
        <end position="894"/>
    </location>
</feature>
<dbReference type="CDD" id="cd12884">
    <property type="entry name" value="SPRY_hnRNP"/>
    <property type="match status" value="1"/>
</dbReference>
<dbReference type="GO" id="GO:0003723">
    <property type="term" value="F:RNA binding"/>
    <property type="evidence" value="ECO:0007669"/>
    <property type="project" value="TreeGrafter"/>
</dbReference>
<dbReference type="SUPFAM" id="SSF52540">
    <property type="entry name" value="P-loop containing nucleoside triphosphate hydrolases"/>
    <property type="match status" value="1"/>
</dbReference>
<dbReference type="Pfam" id="PF13671">
    <property type="entry name" value="AAA_33"/>
    <property type="match status" value="1"/>
</dbReference>
<dbReference type="SUPFAM" id="SSF68906">
    <property type="entry name" value="SAP domain"/>
    <property type="match status" value="1"/>
</dbReference>
<evidence type="ECO:0000256" key="1">
    <source>
        <dbReference type="ARBA" id="ARBA00004123"/>
    </source>
</evidence>
<reference evidence="5" key="1">
    <citation type="submission" date="2020-08" db="EMBL/GenBank/DDBJ databases">
        <title>Genome sequencing and assembly of the red palm weevil Rhynchophorus ferrugineus.</title>
        <authorList>
            <person name="Dias G.B."/>
            <person name="Bergman C.M."/>
            <person name="Manee M."/>
        </authorList>
    </citation>
    <scope>NUCLEOTIDE SEQUENCE</scope>
    <source>
        <strain evidence="5">AA-2017</strain>
        <tissue evidence="5">Whole larva</tissue>
    </source>
</reference>
<feature type="compositionally biased region" description="Gly residues" evidence="3">
    <location>
        <begin position="884"/>
        <end position="894"/>
    </location>
</feature>
<evidence type="ECO:0000313" key="5">
    <source>
        <dbReference type="EMBL" id="KAF7268295.1"/>
    </source>
</evidence>
<accession>A0A834HTH6</accession>
<keyword evidence="6" id="KW-1185">Reference proteome</keyword>
<feature type="region of interest" description="Disordered" evidence="3">
    <location>
        <begin position="35"/>
        <end position="196"/>
    </location>
</feature>
<evidence type="ECO:0000259" key="4">
    <source>
        <dbReference type="PROSITE" id="PS50800"/>
    </source>
</evidence>
<feature type="compositionally biased region" description="Low complexity" evidence="3">
    <location>
        <begin position="871"/>
        <end position="883"/>
    </location>
</feature>
<dbReference type="Gene3D" id="3.40.50.300">
    <property type="entry name" value="P-loop containing nucleotide triphosphate hydrolases"/>
    <property type="match status" value="1"/>
</dbReference>
<dbReference type="Gene3D" id="1.10.720.30">
    <property type="entry name" value="SAP domain"/>
    <property type="match status" value="1"/>
</dbReference>
<dbReference type="InterPro" id="IPR027417">
    <property type="entry name" value="P-loop_NTPase"/>
</dbReference>
<feature type="compositionally biased region" description="Gly residues" evidence="3">
    <location>
        <begin position="844"/>
        <end position="870"/>
    </location>
</feature>
<dbReference type="SMART" id="SM00513">
    <property type="entry name" value="SAP"/>
    <property type="match status" value="1"/>
</dbReference>
<feature type="compositionally biased region" description="Basic and acidic residues" evidence="3">
    <location>
        <begin position="729"/>
        <end position="741"/>
    </location>
</feature>
<feature type="region of interest" description="Disordered" evidence="3">
    <location>
        <begin position="270"/>
        <end position="346"/>
    </location>
</feature>
<evidence type="ECO:0000256" key="3">
    <source>
        <dbReference type="SAM" id="MobiDB-lite"/>
    </source>
</evidence>
<dbReference type="InterPro" id="IPR003877">
    <property type="entry name" value="SPRY_dom"/>
</dbReference>
<feature type="compositionally biased region" description="Basic and acidic residues" evidence="3">
    <location>
        <begin position="282"/>
        <end position="317"/>
    </location>
</feature>
<dbReference type="PROSITE" id="PS50800">
    <property type="entry name" value="SAP"/>
    <property type="match status" value="1"/>
</dbReference>
<dbReference type="InterPro" id="IPR013320">
    <property type="entry name" value="ConA-like_dom_sf"/>
</dbReference>
<dbReference type="PANTHER" id="PTHR12381">
    <property type="entry name" value="HETEROGENEOUS NUCLEAR RIBONUCLEOPROTEIN U FAMILY MEMBER"/>
    <property type="match status" value="1"/>
</dbReference>
<dbReference type="InterPro" id="IPR003034">
    <property type="entry name" value="SAP_dom"/>
</dbReference>
<feature type="compositionally biased region" description="Basic and acidic residues" evidence="3">
    <location>
        <begin position="69"/>
        <end position="85"/>
    </location>
</feature>
<comment type="caution">
    <text evidence="5">The sequence shown here is derived from an EMBL/GenBank/DDBJ whole genome shotgun (WGS) entry which is preliminary data.</text>
</comment>
<feature type="compositionally biased region" description="Polar residues" evidence="3">
    <location>
        <begin position="796"/>
        <end position="828"/>
    </location>
</feature>
<feature type="compositionally biased region" description="Basic and acidic residues" evidence="3">
    <location>
        <begin position="127"/>
        <end position="149"/>
    </location>
</feature>
<feature type="compositionally biased region" description="Basic and acidic residues" evidence="3">
    <location>
        <begin position="93"/>
        <end position="116"/>
    </location>
</feature>
<dbReference type="InterPro" id="IPR036361">
    <property type="entry name" value="SAP_dom_sf"/>
</dbReference>
<feature type="compositionally biased region" description="Low complexity" evidence="3">
    <location>
        <begin position="834"/>
        <end position="843"/>
    </location>
</feature>
<dbReference type="SMART" id="SM00449">
    <property type="entry name" value="SPRY"/>
    <property type="match status" value="1"/>
</dbReference>
<dbReference type="GO" id="GO:0000380">
    <property type="term" value="P:alternative mRNA splicing, via spliceosome"/>
    <property type="evidence" value="ECO:0007669"/>
    <property type="project" value="TreeGrafter"/>
</dbReference>
<dbReference type="GO" id="GO:0005634">
    <property type="term" value="C:nucleus"/>
    <property type="evidence" value="ECO:0007669"/>
    <property type="project" value="UniProtKB-SubCell"/>
</dbReference>
<dbReference type="InterPro" id="IPR035778">
    <property type="entry name" value="SPRY_hnRNP_U"/>
</dbReference>
<organism evidence="5 6">
    <name type="scientific">Rhynchophorus ferrugineus</name>
    <name type="common">Red palm weevil</name>
    <name type="synonym">Curculio ferrugineus</name>
    <dbReference type="NCBI Taxonomy" id="354439"/>
    <lineage>
        <taxon>Eukaryota</taxon>
        <taxon>Metazoa</taxon>
        <taxon>Ecdysozoa</taxon>
        <taxon>Arthropoda</taxon>
        <taxon>Hexapoda</taxon>
        <taxon>Insecta</taxon>
        <taxon>Pterygota</taxon>
        <taxon>Neoptera</taxon>
        <taxon>Endopterygota</taxon>
        <taxon>Coleoptera</taxon>
        <taxon>Polyphaga</taxon>
        <taxon>Cucujiformia</taxon>
        <taxon>Curculionidae</taxon>
        <taxon>Dryophthorinae</taxon>
        <taxon>Rhynchophorus</taxon>
    </lineage>
</organism>
<dbReference type="Proteomes" id="UP000625711">
    <property type="component" value="Unassembled WGS sequence"/>
</dbReference>
<comment type="subcellular location">
    <subcellularLocation>
        <location evidence="1">Nucleus</location>
    </subcellularLocation>
</comment>
<protein>
    <recommendedName>
        <fullName evidence="4">SAP domain-containing protein</fullName>
    </recommendedName>
</protein>
<dbReference type="PANTHER" id="PTHR12381:SF56">
    <property type="entry name" value="B30.2_SPRY DOMAIN-CONTAINING PROTEIN-RELATED"/>
    <property type="match status" value="1"/>
</dbReference>
<dbReference type="Pfam" id="PF02037">
    <property type="entry name" value="SAP"/>
    <property type="match status" value="1"/>
</dbReference>
<dbReference type="InterPro" id="IPR043136">
    <property type="entry name" value="B30.2/SPRY_sf"/>
</dbReference>
<dbReference type="SUPFAM" id="SSF49899">
    <property type="entry name" value="Concanavalin A-like lectins/glucanases"/>
    <property type="match status" value="1"/>
</dbReference>
<dbReference type="Gene3D" id="2.60.120.920">
    <property type="match status" value="2"/>
</dbReference>
<dbReference type="EMBL" id="JAACXV010014334">
    <property type="protein sequence ID" value="KAF7268295.1"/>
    <property type="molecule type" value="Genomic_DNA"/>
</dbReference>
<evidence type="ECO:0000256" key="2">
    <source>
        <dbReference type="ARBA" id="ARBA00023242"/>
    </source>
</evidence>
<keyword evidence="2" id="KW-0539">Nucleus</keyword>
<feature type="compositionally biased region" description="Basic and acidic residues" evidence="3">
    <location>
        <begin position="156"/>
        <end position="176"/>
    </location>
</feature>
<feature type="compositionally biased region" description="Basic and acidic residues" evidence="3">
    <location>
        <begin position="781"/>
        <end position="794"/>
    </location>
</feature>
<feature type="compositionally biased region" description="Low complexity" evidence="3">
    <location>
        <begin position="767"/>
        <end position="780"/>
    </location>
</feature>
<gene>
    <name evidence="5" type="ORF">GWI33_018563</name>
</gene>
<sequence length="894" mass="102085">MDPSKLKVVDLRQELQQRGLDTKGVKAALVKRLKDALEKESSEESQNDSQKTSNDKIPPSDSIEESQDDDNKTEAEDVKSPDKAKSNSTPEPVNKEEKIEEKEPLEKNYETEKASVETDTEPQDTAQKPDENGGHVGESDHDQESEVSPKKMLNKTVERNAKRKRHDDSFEFETRSSKKPREKNHEPAEFKEDEPEMNYEKVQISWYDSDLNLQVDKNTFASAKPLVDGCFGFLWAGARATYGISLGKVCFEVKITEELDWHDPTKEMIDRKDKDRRHKVERHKDQEKIKNDEVKDTPSDAKEPIEVQSVKTEEASDKQTAIDSEMDVKMEVPSSESEPSTVAKTELQNDVGAEIKEEPEQVNLEEEKDKDGMKELVRELIPAYYLRVGFSLPGTTLQLGETKYSYGYESTGKFVSDKQFQDYSVTFGVGDVIGAYLSIDDEKVSISYTVNGAVQPVATTIPRSELPEESFSLFPHILCRNYAYEMNFGNREEAWFPHPEELKGYVFLQDATNKIIGPRRPEKRSDCEFILMIGLSGSGKTHWVNQFVETNKDKTYTIIGNDSVFQRMTVDGQSFKSRFSGSWRVLVDKLQKCLNAMTDIAALRRRHLIIDQTNVFPQAQNRKLRAFEGFKRKAVCVICSDEEFLRRQKMRDNDSGKNVPESTLLEQKGQIELPQKFAGLELVFPDLNEEESKKMIKKYHEEFNSKNHHKRGYNNRRDNRRSYYQPNNYRDRGYGRYDRHSYGNWQRPSGGGWGRDRRDSRGPPPSSRYSSSSGWRPSRGSRIEERSRPRDDRQSYGASRNQSGRGQVWTSNDRSSGWDQGQGWNQQPFGRHSYGGWNQQGGWKYNGGQGGGGSSYSGQGNGGGGYGGQQGWNFYGQYSQQQQGWGGGHQARKQ</sequence>
<name>A0A834HTH6_RHYFE</name>
<dbReference type="AlphaFoldDB" id="A0A834HTH6"/>
<proteinExistence type="predicted"/>